<dbReference type="AlphaFoldDB" id="A0ABD1SXM1"/>
<evidence type="ECO:0000313" key="2">
    <source>
        <dbReference type="Proteomes" id="UP001604336"/>
    </source>
</evidence>
<protein>
    <submittedName>
        <fullName evidence="1">Uncharacterized protein</fullName>
    </submittedName>
</protein>
<evidence type="ECO:0000313" key="1">
    <source>
        <dbReference type="EMBL" id="KAL2505168.1"/>
    </source>
</evidence>
<comment type="caution">
    <text evidence="1">The sequence shown here is derived from an EMBL/GenBank/DDBJ whole genome shotgun (WGS) entry which is preliminary data.</text>
</comment>
<dbReference type="Proteomes" id="UP001604336">
    <property type="component" value="Unassembled WGS sequence"/>
</dbReference>
<accession>A0ABD1SXM1</accession>
<sequence length="151" mass="17403">MMIFFHQEEIWSQLEESFVYNDLPTDVGNASDVGHGGVNQMSDGGAREQVRDEFDEGLVESKYELDEEQPTNSEVEKVNYDFGFGTIEGQDVRAGPQAWPNLVLNPLTLPYYTKKARRPKKNRRKETGEQLNQCYTIISCKCNTFNQWKLK</sequence>
<keyword evidence="2" id="KW-1185">Reference proteome</keyword>
<proteinExistence type="predicted"/>
<name>A0ABD1SXM1_9LAMI</name>
<dbReference type="EMBL" id="JBFOLK010000006">
    <property type="protein sequence ID" value="KAL2505168.1"/>
    <property type="molecule type" value="Genomic_DNA"/>
</dbReference>
<gene>
    <name evidence="1" type="ORF">Adt_20789</name>
</gene>
<organism evidence="1 2">
    <name type="scientific">Abeliophyllum distichum</name>
    <dbReference type="NCBI Taxonomy" id="126358"/>
    <lineage>
        <taxon>Eukaryota</taxon>
        <taxon>Viridiplantae</taxon>
        <taxon>Streptophyta</taxon>
        <taxon>Embryophyta</taxon>
        <taxon>Tracheophyta</taxon>
        <taxon>Spermatophyta</taxon>
        <taxon>Magnoliopsida</taxon>
        <taxon>eudicotyledons</taxon>
        <taxon>Gunneridae</taxon>
        <taxon>Pentapetalae</taxon>
        <taxon>asterids</taxon>
        <taxon>lamiids</taxon>
        <taxon>Lamiales</taxon>
        <taxon>Oleaceae</taxon>
        <taxon>Forsythieae</taxon>
        <taxon>Abeliophyllum</taxon>
    </lineage>
</organism>
<reference evidence="2" key="1">
    <citation type="submission" date="2024-07" db="EMBL/GenBank/DDBJ databases">
        <title>Two chromosome-level genome assemblies of Korean endemic species Abeliophyllum distichum and Forsythia ovata (Oleaceae).</title>
        <authorList>
            <person name="Jang H."/>
        </authorList>
    </citation>
    <scope>NUCLEOTIDE SEQUENCE [LARGE SCALE GENOMIC DNA]</scope>
</reference>